<feature type="non-terminal residue" evidence="2">
    <location>
        <position position="1"/>
    </location>
</feature>
<feature type="region of interest" description="Disordered" evidence="1">
    <location>
        <begin position="365"/>
        <end position="386"/>
    </location>
</feature>
<gene>
    <name evidence="2" type="ORF">FKW44_022200</name>
</gene>
<feature type="compositionally biased region" description="Polar residues" evidence="1">
    <location>
        <begin position="57"/>
        <end position="68"/>
    </location>
</feature>
<evidence type="ECO:0000313" key="2">
    <source>
        <dbReference type="EMBL" id="QQP36947.1"/>
    </source>
</evidence>
<evidence type="ECO:0000256" key="1">
    <source>
        <dbReference type="SAM" id="MobiDB-lite"/>
    </source>
</evidence>
<keyword evidence="3" id="KW-1185">Reference proteome</keyword>
<sequence>GGEEEEDPLFAHKAGKLGLSKSSENLTYSSDLSSFTKVINNKKQKWKKKWAHHSVEESQTPNNNNNGSAPGYVNHRSGLLCSVNNNNVISSVNNNNLNNEGSLSNVQNTTTSTSNNNSYGEVSKHPDLDAKDFPPLDLRAPSPSPLPTWSKQPPLSSSSSLELPEEHPLPDVAQPLPNSTSGGSHLLPDITAQAVVSFEEVAIATTEEEYRSQDPSIPLVILARGSAAASDWTSKSEIFQFGFEVNESLLASSINNVHSVQSKASPPPPSQSLTNNHPSSGAKDIPTPLDRLDGAILSFGDSVSNLTVLGQEEAIHQESIHDDPNPEREEYYLEEVEEIVTFNYKEVINYLENAWLESLKEDSNRAPKAHHRPHHTVATTASSAAF</sequence>
<organism evidence="2 3">
    <name type="scientific">Caligus rogercresseyi</name>
    <name type="common">Sea louse</name>
    <dbReference type="NCBI Taxonomy" id="217165"/>
    <lineage>
        <taxon>Eukaryota</taxon>
        <taxon>Metazoa</taxon>
        <taxon>Ecdysozoa</taxon>
        <taxon>Arthropoda</taxon>
        <taxon>Crustacea</taxon>
        <taxon>Multicrustacea</taxon>
        <taxon>Hexanauplia</taxon>
        <taxon>Copepoda</taxon>
        <taxon>Siphonostomatoida</taxon>
        <taxon>Caligidae</taxon>
        <taxon>Caligus</taxon>
    </lineage>
</organism>
<name>A0A7T8GSI9_CALRO</name>
<accession>A0A7T8GSI9</accession>
<feature type="region of interest" description="Disordered" evidence="1">
    <location>
        <begin position="259"/>
        <end position="287"/>
    </location>
</feature>
<proteinExistence type="predicted"/>
<feature type="compositionally biased region" description="Low complexity" evidence="1">
    <location>
        <begin position="153"/>
        <end position="162"/>
    </location>
</feature>
<feature type="compositionally biased region" description="Low complexity" evidence="1">
    <location>
        <begin position="92"/>
        <end position="118"/>
    </location>
</feature>
<reference evidence="3" key="1">
    <citation type="submission" date="2021-01" db="EMBL/GenBank/DDBJ databases">
        <title>Caligus Genome Assembly.</title>
        <authorList>
            <person name="Gallardo-Escarate C."/>
        </authorList>
    </citation>
    <scope>NUCLEOTIDE SEQUENCE [LARGE SCALE GENOMIC DNA]</scope>
</reference>
<dbReference type="AlphaFoldDB" id="A0A7T8GSI9"/>
<feature type="region of interest" description="Disordered" evidence="1">
    <location>
        <begin position="92"/>
        <end position="185"/>
    </location>
</feature>
<feature type="compositionally biased region" description="Basic and acidic residues" evidence="1">
    <location>
        <begin position="122"/>
        <end position="134"/>
    </location>
</feature>
<protein>
    <submittedName>
        <fullName evidence="2">Uncharacterized protein</fullName>
    </submittedName>
</protein>
<dbReference type="Proteomes" id="UP000595437">
    <property type="component" value="Chromosome 16"/>
</dbReference>
<feature type="region of interest" description="Disordered" evidence="1">
    <location>
        <begin position="46"/>
        <end position="71"/>
    </location>
</feature>
<evidence type="ECO:0000313" key="3">
    <source>
        <dbReference type="Proteomes" id="UP000595437"/>
    </source>
</evidence>
<dbReference type="EMBL" id="CP045905">
    <property type="protein sequence ID" value="QQP36947.1"/>
    <property type="molecule type" value="Genomic_DNA"/>
</dbReference>
<dbReference type="OrthoDB" id="10638692at2759"/>